<reference evidence="1" key="1">
    <citation type="submission" date="2021-06" db="EMBL/GenBank/DDBJ databases">
        <title>Comparative genomics, transcriptomics and evolutionary studies reveal genomic signatures of adaptation to plant cell wall in hemibiotrophic fungi.</title>
        <authorList>
            <consortium name="DOE Joint Genome Institute"/>
            <person name="Baroncelli R."/>
            <person name="Diaz J.F."/>
            <person name="Benocci T."/>
            <person name="Peng M."/>
            <person name="Battaglia E."/>
            <person name="Haridas S."/>
            <person name="Andreopoulos W."/>
            <person name="Labutti K."/>
            <person name="Pangilinan J."/>
            <person name="Floch G.L."/>
            <person name="Makela M.R."/>
            <person name="Henrissat B."/>
            <person name="Grigoriev I.V."/>
            <person name="Crouch J.A."/>
            <person name="De Vries R.P."/>
            <person name="Sukno S.A."/>
            <person name="Thon M.R."/>
        </authorList>
    </citation>
    <scope>NUCLEOTIDE SEQUENCE</scope>
    <source>
        <strain evidence="1">CBS 125086</strain>
    </source>
</reference>
<name>A0AAD8PYM0_9PEZI</name>
<evidence type="ECO:0000313" key="2">
    <source>
        <dbReference type="Proteomes" id="UP001230504"/>
    </source>
</evidence>
<sequence length="113" mass="12688">MESSCRMFSWLNSPKVQRIYTSSSNPTMTQKIGLRIYDEGLLYTDDAVTRSISKLIENHVEKAGPKVLITFVPSFTNDRLIGKAFHLTVDNIFQTDAAGNTYGTMKLHAIPMT</sequence>
<keyword evidence="2" id="KW-1185">Reference proteome</keyword>
<dbReference type="GeneID" id="85446994"/>
<gene>
    <name evidence="1" type="ORF">LY79DRAFT_659883</name>
</gene>
<dbReference type="AlphaFoldDB" id="A0AAD8PYM0"/>
<accession>A0AAD8PYM0</accession>
<protein>
    <submittedName>
        <fullName evidence="1">Uncharacterized protein</fullName>
    </submittedName>
</protein>
<dbReference type="RefSeq" id="XP_060413476.1">
    <property type="nucleotide sequence ID" value="XM_060562754.1"/>
</dbReference>
<comment type="caution">
    <text evidence="1">The sequence shown here is derived from an EMBL/GenBank/DDBJ whole genome shotgun (WGS) entry which is preliminary data.</text>
</comment>
<dbReference type="EMBL" id="JAHLJV010000035">
    <property type="protein sequence ID" value="KAK1589943.1"/>
    <property type="molecule type" value="Genomic_DNA"/>
</dbReference>
<proteinExistence type="predicted"/>
<dbReference type="Proteomes" id="UP001230504">
    <property type="component" value="Unassembled WGS sequence"/>
</dbReference>
<organism evidence="1 2">
    <name type="scientific">Colletotrichum navitas</name>
    <dbReference type="NCBI Taxonomy" id="681940"/>
    <lineage>
        <taxon>Eukaryota</taxon>
        <taxon>Fungi</taxon>
        <taxon>Dikarya</taxon>
        <taxon>Ascomycota</taxon>
        <taxon>Pezizomycotina</taxon>
        <taxon>Sordariomycetes</taxon>
        <taxon>Hypocreomycetidae</taxon>
        <taxon>Glomerellales</taxon>
        <taxon>Glomerellaceae</taxon>
        <taxon>Colletotrichum</taxon>
        <taxon>Colletotrichum graminicola species complex</taxon>
    </lineage>
</organism>
<evidence type="ECO:0000313" key="1">
    <source>
        <dbReference type="EMBL" id="KAK1589943.1"/>
    </source>
</evidence>